<dbReference type="Proteomes" id="UP000790347">
    <property type="component" value="Unassembled WGS sequence"/>
</dbReference>
<accession>A0A922HSS0</accession>
<sequence length="123" mass="14106">MTVSQEKKKQELITTKTTTTTAKNSHIPRFWIKIILLFFFASSSSSLSSSFLINIITWPYLCFVVISHSLLQKKTNKNPSINDLRNEMKKPLGVCFFSTRLFIALVVFANSLCFLSESNFQEE</sequence>
<organism evidence="2 3">
    <name type="scientific">Dermatophagoides farinae</name>
    <name type="common">American house dust mite</name>
    <dbReference type="NCBI Taxonomy" id="6954"/>
    <lineage>
        <taxon>Eukaryota</taxon>
        <taxon>Metazoa</taxon>
        <taxon>Ecdysozoa</taxon>
        <taxon>Arthropoda</taxon>
        <taxon>Chelicerata</taxon>
        <taxon>Arachnida</taxon>
        <taxon>Acari</taxon>
        <taxon>Acariformes</taxon>
        <taxon>Sarcoptiformes</taxon>
        <taxon>Astigmata</taxon>
        <taxon>Psoroptidia</taxon>
        <taxon>Analgoidea</taxon>
        <taxon>Pyroglyphidae</taxon>
        <taxon>Dermatophagoidinae</taxon>
        <taxon>Dermatophagoides</taxon>
    </lineage>
</organism>
<keyword evidence="3" id="KW-1185">Reference proteome</keyword>
<feature type="transmembrane region" description="Helical" evidence="1">
    <location>
        <begin position="92"/>
        <end position="112"/>
    </location>
</feature>
<keyword evidence="1" id="KW-1133">Transmembrane helix</keyword>
<evidence type="ECO:0000256" key="1">
    <source>
        <dbReference type="SAM" id="Phobius"/>
    </source>
</evidence>
<comment type="caution">
    <text evidence="2">The sequence shown here is derived from an EMBL/GenBank/DDBJ whole genome shotgun (WGS) entry which is preliminary data.</text>
</comment>
<evidence type="ECO:0000313" key="2">
    <source>
        <dbReference type="EMBL" id="KAH9501187.1"/>
    </source>
</evidence>
<keyword evidence="1" id="KW-0472">Membrane</keyword>
<reference evidence="2" key="2">
    <citation type="journal article" date="2022" name="Res Sq">
        <title>Comparative Genomics Reveals Insights into the Divergent Evolution of Astigmatic Mites and Household Pest Adaptations.</title>
        <authorList>
            <person name="Xiong Q."/>
            <person name="Wan A.T.-Y."/>
            <person name="Liu X.-Y."/>
            <person name="Fung C.S.-H."/>
            <person name="Xiao X."/>
            <person name="Malainual N."/>
            <person name="Hou J."/>
            <person name="Wang L."/>
            <person name="Wang M."/>
            <person name="Yang K."/>
            <person name="Cui Y."/>
            <person name="Leung E."/>
            <person name="Nong W."/>
            <person name="Shin S.-K."/>
            <person name="Au S."/>
            <person name="Jeong K.Y."/>
            <person name="Chew F.T."/>
            <person name="Hui J."/>
            <person name="Leung T.F."/>
            <person name="Tungtrongchitr A."/>
            <person name="Zhong N."/>
            <person name="Liu Z."/>
            <person name="Tsui S."/>
        </authorList>
    </citation>
    <scope>NUCLEOTIDE SEQUENCE</scope>
    <source>
        <strain evidence="2">Derf</strain>
        <tissue evidence="2">Whole organism</tissue>
    </source>
</reference>
<proteinExistence type="predicted"/>
<reference evidence="2" key="1">
    <citation type="submission" date="2013-05" db="EMBL/GenBank/DDBJ databases">
        <authorList>
            <person name="Yim A.K.Y."/>
            <person name="Chan T.F."/>
            <person name="Ji K.M."/>
            <person name="Liu X.Y."/>
            <person name="Zhou J.W."/>
            <person name="Li R.Q."/>
            <person name="Yang K.Y."/>
            <person name="Li J."/>
            <person name="Li M."/>
            <person name="Law P.T.W."/>
            <person name="Wu Y.L."/>
            <person name="Cai Z.L."/>
            <person name="Qin H."/>
            <person name="Bao Y."/>
            <person name="Leung R.K.K."/>
            <person name="Ng P.K.S."/>
            <person name="Zou J."/>
            <person name="Zhong X.J."/>
            <person name="Ran P.X."/>
            <person name="Zhong N.S."/>
            <person name="Liu Z.G."/>
            <person name="Tsui S.K.W."/>
        </authorList>
    </citation>
    <scope>NUCLEOTIDE SEQUENCE</scope>
    <source>
        <strain evidence="2">Derf</strain>
        <tissue evidence="2">Whole organism</tissue>
    </source>
</reference>
<dbReference type="AlphaFoldDB" id="A0A922HSS0"/>
<evidence type="ECO:0008006" key="4">
    <source>
        <dbReference type="Google" id="ProtNLM"/>
    </source>
</evidence>
<feature type="transmembrane region" description="Helical" evidence="1">
    <location>
        <begin position="53"/>
        <end position="71"/>
    </location>
</feature>
<keyword evidence="1" id="KW-0812">Transmembrane</keyword>
<dbReference type="EMBL" id="ASGP02000006">
    <property type="protein sequence ID" value="KAH9501187.1"/>
    <property type="molecule type" value="Genomic_DNA"/>
</dbReference>
<gene>
    <name evidence="2" type="ORF">DERF_012047</name>
</gene>
<name>A0A922HSS0_DERFA</name>
<evidence type="ECO:0000313" key="3">
    <source>
        <dbReference type="Proteomes" id="UP000790347"/>
    </source>
</evidence>
<protein>
    <recommendedName>
        <fullName evidence="4">Transmembrane protein</fullName>
    </recommendedName>
</protein>
<feature type="transmembrane region" description="Helical" evidence="1">
    <location>
        <begin position="30"/>
        <end position="47"/>
    </location>
</feature>